<feature type="transmembrane region" description="Helical" evidence="1">
    <location>
        <begin position="14"/>
        <end position="32"/>
    </location>
</feature>
<dbReference type="Gene3D" id="1.20.1640.10">
    <property type="entry name" value="Multidrug efflux transporter AcrB transmembrane domain"/>
    <property type="match status" value="2"/>
</dbReference>
<dbReference type="Gene3D" id="3.30.2090.10">
    <property type="entry name" value="Multidrug efflux transporter AcrB TolC docking domain, DN and DC subdomains"/>
    <property type="match status" value="2"/>
</dbReference>
<feature type="transmembrane region" description="Helical" evidence="1">
    <location>
        <begin position="390"/>
        <end position="415"/>
    </location>
</feature>
<keyword evidence="1" id="KW-0472">Membrane</keyword>
<feature type="transmembrane region" description="Helical" evidence="1">
    <location>
        <begin position="990"/>
        <end position="1013"/>
    </location>
</feature>
<protein>
    <submittedName>
        <fullName evidence="2">Multidrug efflux pump subunit AcrB</fullName>
    </submittedName>
</protein>
<feature type="transmembrane region" description="Helical" evidence="1">
    <location>
        <begin position="363"/>
        <end position="384"/>
    </location>
</feature>
<dbReference type="SUPFAM" id="SSF82714">
    <property type="entry name" value="Multidrug efflux transporter AcrB TolC docking domain, DN and DC subdomains"/>
    <property type="match status" value="2"/>
</dbReference>
<gene>
    <name evidence="2" type="ORF">SAMN05216210_3114</name>
</gene>
<accession>A0A1H2HKI6</accession>
<feature type="transmembrane region" description="Helical" evidence="1">
    <location>
        <begin position="466"/>
        <end position="493"/>
    </location>
</feature>
<feature type="transmembrane region" description="Helical" evidence="1">
    <location>
        <begin position="914"/>
        <end position="936"/>
    </location>
</feature>
<dbReference type="PANTHER" id="PTHR32063:SF18">
    <property type="entry name" value="CATION EFFLUX SYSTEM PROTEIN"/>
    <property type="match status" value="1"/>
</dbReference>
<dbReference type="Proteomes" id="UP000243924">
    <property type="component" value="Chromosome I"/>
</dbReference>
<keyword evidence="1" id="KW-1133">Transmembrane helix</keyword>
<name>A0A1H2HKI6_9GAMM</name>
<dbReference type="InterPro" id="IPR027463">
    <property type="entry name" value="AcrB_DN_DC_subdom"/>
</dbReference>
<keyword evidence="3" id="KW-1185">Reference proteome</keyword>
<reference evidence="3" key="1">
    <citation type="submission" date="2016-10" db="EMBL/GenBank/DDBJ databases">
        <authorList>
            <person name="Varghese N."/>
            <person name="Submissions S."/>
        </authorList>
    </citation>
    <scope>NUCLEOTIDE SEQUENCE [LARGE SCALE GENOMIC DNA]</scope>
    <source>
        <strain evidence="3">CECT 8338</strain>
    </source>
</reference>
<dbReference type="GO" id="GO:0042910">
    <property type="term" value="F:xenobiotic transmembrane transporter activity"/>
    <property type="evidence" value="ECO:0007669"/>
    <property type="project" value="TreeGrafter"/>
</dbReference>
<dbReference type="SUPFAM" id="SSF82866">
    <property type="entry name" value="Multidrug efflux transporter AcrB transmembrane domain"/>
    <property type="match status" value="2"/>
</dbReference>
<feature type="transmembrane region" description="Helical" evidence="1">
    <location>
        <begin position="436"/>
        <end position="454"/>
    </location>
</feature>
<dbReference type="GO" id="GO:0005886">
    <property type="term" value="C:plasma membrane"/>
    <property type="evidence" value="ECO:0007669"/>
    <property type="project" value="TreeGrafter"/>
</dbReference>
<dbReference type="Gene3D" id="3.30.70.1430">
    <property type="entry name" value="Multidrug efflux transporter AcrB pore domain"/>
    <property type="match status" value="2"/>
</dbReference>
<feature type="transmembrane region" description="Helical" evidence="1">
    <location>
        <begin position="335"/>
        <end position="356"/>
    </location>
</feature>
<dbReference type="SUPFAM" id="SSF82693">
    <property type="entry name" value="Multidrug efflux transporter AcrB pore domain, PN1, PN2, PC1 and PC2 subdomains"/>
    <property type="match status" value="3"/>
</dbReference>
<feature type="transmembrane region" description="Helical" evidence="1">
    <location>
        <begin position="862"/>
        <end position="882"/>
    </location>
</feature>
<organism evidence="2 3">
    <name type="scientific">Halopseudomonas salegens</name>
    <dbReference type="NCBI Taxonomy" id="1434072"/>
    <lineage>
        <taxon>Bacteria</taxon>
        <taxon>Pseudomonadati</taxon>
        <taxon>Pseudomonadota</taxon>
        <taxon>Gammaproteobacteria</taxon>
        <taxon>Pseudomonadales</taxon>
        <taxon>Pseudomonadaceae</taxon>
        <taxon>Halopseudomonas</taxon>
    </lineage>
</organism>
<dbReference type="Pfam" id="PF00873">
    <property type="entry name" value="ACR_tran"/>
    <property type="match status" value="1"/>
</dbReference>
<dbReference type="Gene3D" id="3.30.70.1320">
    <property type="entry name" value="Multidrug efflux transporter AcrB pore domain like"/>
    <property type="match status" value="1"/>
</dbReference>
<dbReference type="PANTHER" id="PTHR32063">
    <property type="match status" value="1"/>
</dbReference>
<evidence type="ECO:0000313" key="3">
    <source>
        <dbReference type="Proteomes" id="UP000243924"/>
    </source>
</evidence>
<evidence type="ECO:0000313" key="2">
    <source>
        <dbReference type="EMBL" id="SDU32390.1"/>
    </source>
</evidence>
<dbReference type="AlphaFoldDB" id="A0A1H2HKI6"/>
<proteinExistence type="predicted"/>
<dbReference type="Gene3D" id="3.30.70.1440">
    <property type="entry name" value="Multidrug efflux transporter AcrB pore domain"/>
    <property type="match status" value="1"/>
</dbReference>
<feature type="transmembrane region" description="Helical" evidence="1">
    <location>
        <begin position="889"/>
        <end position="908"/>
    </location>
</feature>
<sequence>MSTDIAGYFIQRKVTSWLIALLLGIGGIIAFLDLGRLEDPDFTLKMAMVVTPYPGASPQQVEEEVTYPLENAIQQLAYVDSIRSISGAGLSQITVEMKSQYGADQLPQIWDEMRRKINDIRPHLPPGVEAPRIQDDFSDVYGTFLLLRGDGYSYRELRDFANYLRRELILVPGVGKVALAGEPQEQVFLEISRARMTSLGVAPVRLQQLLSNQNVVSDAGSIWIGSESVRLHPTGEFTDIGELERLIISDPGTAQRIYLGDIAEVRRGFTDQPSNLYHAQGERALALGVAFADHVNVVDVGHAVQARLAELDGDRPAGMQLDVFYDQATEVQGSVSGFVLSFIMAVVIVVVVLLLFMGLRSGLLIGLILALTVLGTFIFMHLLGIELQRISLGALIIALGMLVDNAIVIVEGILVGRQRGQSTLQAARAVVTQTKFPLLGATAIAIIAFAPIGLSEDATGEYCLSLFQVLLISLLLSWVTAITLTPFFASLLFGNTPENNSQSDSDPYQGLLFTLYRRLLGTALRQRTLTLALMVVLLLASAWGFTQVRQSFFPPSNTPMFFVDLWLPKGSDIRYTEQVVSTIDQYVLEQDGVTAVTSTVGQGALRFILTYFPQRQHNNFAQLLVRTEHLDQVVPLIEQLEVYLQQEHPNVQAKLKQLMLGPGADSKIEARFTGPDPQVLRQLGAQAQTIMRADAVSSAVMHDWRERTKLVRPQFAEAQARELGVDKRDLDALLKMNFSGLTLGLYRDGTRLLPIVARTPDEERLNPGTLNDLMVWSTARDTYVSIEQVVTGFVTEWEDPLIMRQDRRRTLTVQADPSLLSGQTADQLFQRLRPQIEAIELPRGYQLEWGGEFESSRDARKAVFGSLPLGYLAMFLITILLFDSFKRAAAIWLVVPLAIIGVTIGFLLTGIPFGFMALLGLLSLSGMLVKNGIVLVDEIKIQLETGKEPGLALVDAAVSRARPVAMAALTTILGMAPLLFDAFFQSMAVVIMFGLGFATLLTLVILPVIYSLLYGIDVEAHALGETG</sequence>
<evidence type="ECO:0000256" key="1">
    <source>
        <dbReference type="SAM" id="Phobius"/>
    </source>
</evidence>
<dbReference type="RefSeq" id="WP_092388698.1">
    <property type="nucleotide sequence ID" value="NZ_LT629787.1"/>
</dbReference>
<dbReference type="InterPro" id="IPR001036">
    <property type="entry name" value="Acrflvin-R"/>
</dbReference>
<keyword evidence="1" id="KW-0812">Transmembrane</keyword>
<dbReference type="EMBL" id="LT629787">
    <property type="protein sequence ID" value="SDU32390.1"/>
    <property type="molecule type" value="Genomic_DNA"/>
</dbReference>
<feature type="transmembrane region" description="Helical" evidence="1">
    <location>
        <begin position="528"/>
        <end position="546"/>
    </location>
</feature>
<dbReference type="STRING" id="1434072.SAMN05216210_3114"/>
<dbReference type="PRINTS" id="PR00702">
    <property type="entry name" value="ACRIFLAVINRP"/>
</dbReference>
<feature type="transmembrane region" description="Helical" evidence="1">
    <location>
        <begin position="964"/>
        <end position="984"/>
    </location>
</feature>